<evidence type="ECO:0000256" key="1">
    <source>
        <dbReference type="SAM" id="MobiDB-lite"/>
    </source>
</evidence>
<reference evidence="2 3" key="1">
    <citation type="submission" date="2021-01" db="EMBL/GenBank/DDBJ databases">
        <title>Whole genome shotgun sequence of Asanoa siamensis NBRC 107932.</title>
        <authorList>
            <person name="Komaki H."/>
            <person name="Tamura T."/>
        </authorList>
    </citation>
    <scope>NUCLEOTIDE SEQUENCE [LARGE SCALE GENOMIC DNA]</scope>
    <source>
        <strain evidence="2 3">NBRC 107932</strain>
    </source>
</reference>
<organism evidence="2 3">
    <name type="scientific">Asanoa siamensis</name>
    <dbReference type="NCBI Taxonomy" id="926357"/>
    <lineage>
        <taxon>Bacteria</taxon>
        <taxon>Bacillati</taxon>
        <taxon>Actinomycetota</taxon>
        <taxon>Actinomycetes</taxon>
        <taxon>Micromonosporales</taxon>
        <taxon>Micromonosporaceae</taxon>
        <taxon>Asanoa</taxon>
    </lineage>
</organism>
<evidence type="ECO:0008006" key="4">
    <source>
        <dbReference type="Google" id="ProtNLM"/>
    </source>
</evidence>
<dbReference type="Proteomes" id="UP000604117">
    <property type="component" value="Unassembled WGS sequence"/>
</dbReference>
<dbReference type="EMBL" id="BONE01000008">
    <property type="protein sequence ID" value="GIF71875.1"/>
    <property type="molecule type" value="Genomic_DNA"/>
</dbReference>
<comment type="caution">
    <text evidence="2">The sequence shown here is derived from an EMBL/GenBank/DDBJ whole genome shotgun (WGS) entry which is preliminary data.</text>
</comment>
<evidence type="ECO:0000313" key="2">
    <source>
        <dbReference type="EMBL" id="GIF71875.1"/>
    </source>
</evidence>
<proteinExistence type="predicted"/>
<protein>
    <recommendedName>
        <fullName evidence="4">DUF397 domain-containing protein</fullName>
    </recommendedName>
</protein>
<keyword evidence="3" id="KW-1185">Reference proteome</keyword>
<evidence type="ECO:0000313" key="3">
    <source>
        <dbReference type="Proteomes" id="UP000604117"/>
    </source>
</evidence>
<feature type="region of interest" description="Disordered" evidence="1">
    <location>
        <begin position="106"/>
        <end position="127"/>
    </location>
</feature>
<sequence length="127" mass="14188">MPYRTGIPSSLDARDDSSHWAVREEPTAVFVRNARVQLGPELRFTRDDWADLLRTIAAGDLPRYVQELGDGHAIKIAPGGREADALFFWADEMRAFARDVRRGVYGPVRGPDPAAATRAEAQRRPTQ</sequence>
<gene>
    <name evidence="2" type="ORF">Asi02nite_13930</name>
</gene>
<name>A0ABQ4CKP8_9ACTN</name>
<accession>A0ABQ4CKP8</accession>